<dbReference type="Gene3D" id="3.40.50.2000">
    <property type="entry name" value="Glycogen Phosphorylase B"/>
    <property type="match status" value="1"/>
</dbReference>
<accession>A0A1B6DJC5</accession>
<dbReference type="GO" id="GO:0005980">
    <property type="term" value="P:glycogen catabolic process"/>
    <property type="evidence" value="ECO:0007669"/>
    <property type="project" value="TreeGrafter"/>
</dbReference>
<evidence type="ECO:0000313" key="10">
    <source>
        <dbReference type="EMBL" id="JAS25789.1"/>
    </source>
</evidence>
<dbReference type="FunFam" id="3.40.50.2000:FF:000197">
    <property type="entry name" value="Alpha-1,4 glucan phosphorylase"/>
    <property type="match status" value="1"/>
</dbReference>
<feature type="non-terminal residue" evidence="10">
    <location>
        <position position="1"/>
    </location>
</feature>
<keyword evidence="5 8" id="KW-0808">Transferase</keyword>
<keyword evidence="4 8" id="KW-0328">Glycosyltransferase</keyword>
<dbReference type="EMBL" id="GEDC01024747">
    <property type="protein sequence ID" value="JAS12551.1"/>
    <property type="molecule type" value="Transcribed_RNA"/>
</dbReference>
<proteinExistence type="inferred from homology"/>
<dbReference type="SUPFAM" id="SSF53756">
    <property type="entry name" value="UDP-Glycosyltransferase/glycogen phosphorylase"/>
    <property type="match status" value="1"/>
</dbReference>
<evidence type="ECO:0000256" key="4">
    <source>
        <dbReference type="ARBA" id="ARBA00022676"/>
    </source>
</evidence>
<sequence length="175" mass="19765">AGTEASGTGNMKFMLNGALTIGTLDGANVEMAEEMGNDNIFIFGMNVDEVEDLKRSGYNAYNYYNSNPELKQCVDQIQNGFFSGGNPDEFRDLADILLKYDRFLLLADYDSYIKTQDKVSEVYLDQARWVEMVIHNIASSGKFSSDRTISEYAREIWGVEPNYEKLPAPHEPRDS</sequence>
<evidence type="ECO:0000256" key="8">
    <source>
        <dbReference type="RuleBase" id="RU000587"/>
    </source>
</evidence>
<keyword evidence="6 8" id="KW-0663">Pyridoxal phosphate</keyword>
<name>A0A1B6DJC5_9HEMI</name>
<dbReference type="Pfam" id="PF00343">
    <property type="entry name" value="Phosphorylase"/>
    <property type="match status" value="1"/>
</dbReference>
<organism evidence="10">
    <name type="scientific">Clastoptera arizonana</name>
    <name type="common">Arizona spittle bug</name>
    <dbReference type="NCBI Taxonomy" id="38151"/>
    <lineage>
        <taxon>Eukaryota</taxon>
        <taxon>Metazoa</taxon>
        <taxon>Ecdysozoa</taxon>
        <taxon>Arthropoda</taxon>
        <taxon>Hexapoda</taxon>
        <taxon>Insecta</taxon>
        <taxon>Pterygota</taxon>
        <taxon>Neoptera</taxon>
        <taxon>Paraneoptera</taxon>
        <taxon>Hemiptera</taxon>
        <taxon>Auchenorrhyncha</taxon>
        <taxon>Cercopoidea</taxon>
        <taxon>Clastopteridae</taxon>
        <taxon>Clastoptera</taxon>
    </lineage>
</organism>
<dbReference type="PROSITE" id="PS00102">
    <property type="entry name" value="PHOSPHORYLASE"/>
    <property type="match status" value="1"/>
</dbReference>
<reference evidence="10" key="1">
    <citation type="submission" date="2015-12" db="EMBL/GenBank/DDBJ databases">
        <title>De novo transcriptome assembly of four potential Pierce s Disease insect vectors from Arizona vineyards.</title>
        <authorList>
            <person name="Tassone E.E."/>
        </authorList>
    </citation>
    <scope>NUCLEOTIDE SEQUENCE</scope>
</reference>
<keyword evidence="7 8" id="KW-0119">Carbohydrate metabolism</keyword>
<evidence type="ECO:0000256" key="2">
    <source>
        <dbReference type="ARBA" id="ARBA00006047"/>
    </source>
</evidence>
<gene>
    <name evidence="9" type="ORF">g.8835</name>
    <name evidence="10" type="ORF">g.8836</name>
</gene>
<comment type="function">
    <text evidence="8">Allosteric enzyme that catalyzes the rate-limiting step in glycogen catabolism, the phosphorolytic cleavage of glycogen to produce glucose-1-phosphate, and plays a central role in maintaining cellular and organismal glucose homeostasis.</text>
</comment>
<evidence type="ECO:0000313" key="9">
    <source>
        <dbReference type="EMBL" id="JAS12551.1"/>
    </source>
</evidence>
<dbReference type="PANTHER" id="PTHR11468:SF13">
    <property type="entry name" value="GLYCOGEN PHOSPHORYLASE"/>
    <property type="match status" value="1"/>
</dbReference>
<dbReference type="AlphaFoldDB" id="A0A1B6DJC5"/>
<comment type="catalytic activity">
    <reaction evidence="8">
        <text>[(1-&gt;4)-alpha-D-glucosyl](n) + phosphate = [(1-&gt;4)-alpha-D-glucosyl](n-1) + alpha-D-glucose 1-phosphate</text>
        <dbReference type="Rhea" id="RHEA:41732"/>
        <dbReference type="Rhea" id="RHEA-COMP:9584"/>
        <dbReference type="Rhea" id="RHEA-COMP:9586"/>
        <dbReference type="ChEBI" id="CHEBI:15444"/>
        <dbReference type="ChEBI" id="CHEBI:43474"/>
        <dbReference type="ChEBI" id="CHEBI:58601"/>
        <dbReference type="EC" id="2.4.1.1"/>
    </reaction>
</comment>
<evidence type="ECO:0000256" key="5">
    <source>
        <dbReference type="ARBA" id="ARBA00022679"/>
    </source>
</evidence>
<dbReference type="InterPro" id="IPR035090">
    <property type="entry name" value="Pyridoxal_P_attach_site"/>
</dbReference>
<dbReference type="EMBL" id="GEDC01011509">
    <property type="protein sequence ID" value="JAS25789.1"/>
    <property type="molecule type" value="Transcribed_RNA"/>
</dbReference>
<evidence type="ECO:0000256" key="6">
    <source>
        <dbReference type="ARBA" id="ARBA00022898"/>
    </source>
</evidence>
<dbReference type="GO" id="GO:0030170">
    <property type="term" value="F:pyridoxal phosphate binding"/>
    <property type="evidence" value="ECO:0007669"/>
    <property type="project" value="TreeGrafter"/>
</dbReference>
<comment type="cofactor">
    <cofactor evidence="1 8">
        <name>pyridoxal 5'-phosphate</name>
        <dbReference type="ChEBI" id="CHEBI:597326"/>
    </cofactor>
</comment>
<keyword evidence="3" id="KW-0597">Phosphoprotein</keyword>
<dbReference type="PANTHER" id="PTHR11468">
    <property type="entry name" value="GLYCOGEN PHOSPHORYLASE"/>
    <property type="match status" value="1"/>
</dbReference>
<dbReference type="GO" id="GO:0008184">
    <property type="term" value="F:glycogen phosphorylase activity"/>
    <property type="evidence" value="ECO:0007669"/>
    <property type="project" value="InterPro"/>
</dbReference>
<evidence type="ECO:0000256" key="3">
    <source>
        <dbReference type="ARBA" id="ARBA00022553"/>
    </source>
</evidence>
<dbReference type="EC" id="2.4.1.1" evidence="8"/>
<evidence type="ECO:0000256" key="1">
    <source>
        <dbReference type="ARBA" id="ARBA00001933"/>
    </source>
</evidence>
<dbReference type="InterPro" id="IPR000811">
    <property type="entry name" value="Glyco_trans_35"/>
</dbReference>
<evidence type="ECO:0000256" key="7">
    <source>
        <dbReference type="ARBA" id="ARBA00023277"/>
    </source>
</evidence>
<dbReference type="GO" id="GO:0005737">
    <property type="term" value="C:cytoplasm"/>
    <property type="evidence" value="ECO:0007669"/>
    <property type="project" value="TreeGrafter"/>
</dbReference>
<protein>
    <recommendedName>
        <fullName evidence="8">Alpha-1,4 glucan phosphorylase</fullName>
        <ecNumber evidence="8">2.4.1.1</ecNumber>
    </recommendedName>
</protein>
<comment type="similarity">
    <text evidence="2 8">Belongs to the glycogen phosphorylase family.</text>
</comment>